<dbReference type="EMBL" id="KL363203">
    <property type="protein sequence ID" value="KFD54956.1"/>
    <property type="molecule type" value="Genomic_DNA"/>
</dbReference>
<protein>
    <submittedName>
        <fullName evidence="1">Uncharacterized protein</fullName>
    </submittedName>
</protein>
<accession>A0A085MCL0</accession>
<evidence type="ECO:0000313" key="2">
    <source>
        <dbReference type="EMBL" id="KFD68432.1"/>
    </source>
</evidence>
<evidence type="ECO:0000313" key="1">
    <source>
        <dbReference type="EMBL" id="KFD54956.1"/>
    </source>
</evidence>
<proteinExistence type="predicted"/>
<dbReference type="AlphaFoldDB" id="A0A085MCL0"/>
<name>A0A085MCL0_9BILA</name>
<gene>
    <name evidence="1" type="ORF">M513_04138</name>
    <name evidence="2" type="ORF">M514_04138</name>
</gene>
<dbReference type="EMBL" id="KL367505">
    <property type="protein sequence ID" value="KFD68432.1"/>
    <property type="molecule type" value="Genomic_DNA"/>
</dbReference>
<evidence type="ECO:0000313" key="3">
    <source>
        <dbReference type="Proteomes" id="UP000030764"/>
    </source>
</evidence>
<dbReference type="Proteomes" id="UP000030764">
    <property type="component" value="Unassembled WGS sequence"/>
</dbReference>
<sequence>MAASSIQWESVENVTLTATVSVRLLCAHQLCARSPRCGNNKKQFEMSFPKVFARLANKEAN</sequence>
<reference evidence="1 3" key="1">
    <citation type="journal article" date="2014" name="Nat. Genet.">
        <title>Genome and transcriptome of the porcine whipworm Trichuris suis.</title>
        <authorList>
            <person name="Jex A.R."/>
            <person name="Nejsum P."/>
            <person name="Schwarz E.M."/>
            <person name="Hu L."/>
            <person name="Young N.D."/>
            <person name="Hall R.S."/>
            <person name="Korhonen P.K."/>
            <person name="Liao S."/>
            <person name="Thamsborg S."/>
            <person name="Xia J."/>
            <person name="Xu P."/>
            <person name="Wang S."/>
            <person name="Scheerlinck J.P."/>
            <person name="Hofmann A."/>
            <person name="Sternberg P.W."/>
            <person name="Wang J."/>
            <person name="Gasser R.B."/>
        </authorList>
    </citation>
    <scope>NUCLEOTIDE SEQUENCE [LARGE SCALE GENOMIC DNA]</scope>
    <source>
        <strain evidence="2">DCEP-RM93F</strain>
        <strain evidence="1">DCEP-RM93M</strain>
    </source>
</reference>
<keyword evidence="3" id="KW-1185">Reference proteome</keyword>
<dbReference type="Proteomes" id="UP000030758">
    <property type="component" value="Unassembled WGS sequence"/>
</dbReference>
<organism evidence="1 3">
    <name type="scientific">Trichuris suis</name>
    <name type="common">pig whipworm</name>
    <dbReference type="NCBI Taxonomy" id="68888"/>
    <lineage>
        <taxon>Eukaryota</taxon>
        <taxon>Metazoa</taxon>
        <taxon>Ecdysozoa</taxon>
        <taxon>Nematoda</taxon>
        <taxon>Enoplea</taxon>
        <taxon>Dorylaimia</taxon>
        <taxon>Trichinellida</taxon>
        <taxon>Trichuridae</taxon>
        <taxon>Trichuris</taxon>
    </lineage>
</organism>